<evidence type="ECO:0000313" key="2">
    <source>
        <dbReference type="EMBL" id="AGB15650.1"/>
    </source>
</evidence>
<sequence length="77" mass="9245">MAKATEQESLDEKRDRNRQQRLTAIKRWVEYIETHDPEVWGEQQNRLIDSQLKSARESDIDVEHRRRVAKAGRDRSQ</sequence>
<evidence type="ECO:0000313" key="3">
    <source>
        <dbReference type="Proteomes" id="UP000010846"/>
    </source>
</evidence>
<dbReference type="InterPro" id="IPR058463">
    <property type="entry name" value="DUF8150"/>
</dbReference>
<dbReference type="EMBL" id="CP003050">
    <property type="protein sequence ID" value="AGB15650.1"/>
    <property type="molecule type" value="Genomic_DNA"/>
</dbReference>
<dbReference type="KEGG" id="hru:Halru_1032"/>
<reference evidence="2" key="1">
    <citation type="submission" date="2011-09" db="EMBL/GenBank/DDBJ databases">
        <title>Complete sequence of Halovivax ruber XH-70.</title>
        <authorList>
            <consortium name="US DOE Joint Genome Institute"/>
            <person name="Lucas S."/>
            <person name="Han J."/>
            <person name="Lapidus A."/>
            <person name="Cheng J.-F."/>
            <person name="Goodwin L."/>
            <person name="Pitluck S."/>
            <person name="Peters L."/>
            <person name="Mikhailova N."/>
            <person name="Davenport K."/>
            <person name="Detter J.C."/>
            <person name="Han C."/>
            <person name="Tapia R."/>
            <person name="Land M."/>
            <person name="Hauser L."/>
            <person name="Kyrpides N."/>
            <person name="Ivanova N."/>
            <person name="Pagani I."/>
            <person name="Sproer C."/>
            <person name="Anderson I."/>
            <person name="Woyke T."/>
        </authorList>
    </citation>
    <scope>NUCLEOTIDE SEQUENCE</scope>
    <source>
        <strain evidence="2">XH-70</strain>
    </source>
</reference>
<proteinExistence type="predicted"/>
<dbReference type="eggNOG" id="arCOG06397">
    <property type="taxonomic scope" value="Archaea"/>
</dbReference>
<accession>L0I7S7</accession>
<gene>
    <name evidence="2" type="ordered locus">Halru_1032</name>
</gene>
<organism evidence="2 3">
    <name type="scientific">Halovivax ruber (strain DSM 18193 / JCM 13892 / XH-70)</name>
    <dbReference type="NCBI Taxonomy" id="797302"/>
    <lineage>
        <taxon>Archaea</taxon>
        <taxon>Methanobacteriati</taxon>
        <taxon>Methanobacteriota</taxon>
        <taxon>Stenosarchaea group</taxon>
        <taxon>Halobacteria</taxon>
        <taxon>Halobacteriales</taxon>
        <taxon>Natrialbaceae</taxon>
        <taxon>Halovivax</taxon>
    </lineage>
</organism>
<name>L0I7S7_HALRX</name>
<dbReference type="STRING" id="797302.Halru_1032"/>
<dbReference type="Pfam" id="PF26477">
    <property type="entry name" value="DUF8150"/>
    <property type="match status" value="1"/>
</dbReference>
<keyword evidence="3" id="KW-1185">Reference proteome</keyword>
<dbReference type="AlphaFoldDB" id="L0I7S7"/>
<feature type="region of interest" description="Disordered" evidence="1">
    <location>
        <begin position="54"/>
        <end position="77"/>
    </location>
</feature>
<feature type="compositionally biased region" description="Basic and acidic residues" evidence="1">
    <location>
        <begin position="54"/>
        <end position="64"/>
    </location>
</feature>
<evidence type="ECO:0000256" key="1">
    <source>
        <dbReference type="SAM" id="MobiDB-lite"/>
    </source>
</evidence>
<dbReference type="HOGENOM" id="CLU_195711_0_0_2"/>
<dbReference type="Proteomes" id="UP000010846">
    <property type="component" value="Chromosome"/>
</dbReference>
<dbReference type="RefSeq" id="WP_015300315.1">
    <property type="nucleotide sequence ID" value="NC_019964.1"/>
</dbReference>
<dbReference type="GeneID" id="14375286"/>
<dbReference type="OrthoDB" id="210908at2157"/>
<protein>
    <submittedName>
        <fullName evidence="2">Uncharacterized protein</fullName>
    </submittedName>
</protein>